<evidence type="ECO:0000259" key="12">
    <source>
        <dbReference type="SMART" id="SM00435"/>
    </source>
</evidence>
<dbReference type="KEGG" id="dpp:DICPUDRAFT_50979"/>
<dbReference type="InterPro" id="IPR036202">
    <property type="entry name" value="TopoI_DNA-bd_euk_N_sf"/>
</dbReference>
<organism evidence="13 14">
    <name type="scientific">Dictyostelium purpureum</name>
    <name type="common">Slime mold</name>
    <dbReference type="NCBI Taxonomy" id="5786"/>
    <lineage>
        <taxon>Eukaryota</taxon>
        <taxon>Amoebozoa</taxon>
        <taxon>Evosea</taxon>
        <taxon>Eumycetozoa</taxon>
        <taxon>Dictyostelia</taxon>
        <taxon>Dictyosteliales</taxon>
        <taxon>Dictyosteliaceae</taxon>
        <taxon>Dictyostelium</taxon>
    </lineage>
</organism>
<dbReference type="EMBL" id="GL871366">
    <property type="protein sequence ID" value="EGC30025.1"/>
    <property type="molecule type" value="Genomic_DNA"/>
</dbReference>
<dbReference type="Gene3D" id="1.10.132.10">
    <property type="match status" value="1"/>
</dbReference>
<comment type="catalytic activity">
    <reaction evidence="1 8 9">
        <text>ATP-independent breakage of single-stranded DNA, followed by passage and rejoining.</text>
        <dbReference type="EC" id="5.6.2.1"/>
    </reaction>
</comment>
<feature type="compositionally biased region" description="Acidic residues" evidence="11">
    <location>
        <begin position="1"/>
        <end position="11"/>
    </location>
</feature>
<dbReference type="EC" id="5.6.2.1" evidence="9"/>
<name>F1A1A6_DICPU</name>
<dbReference type="CDD" id="cd00659">
    <property type="entry name" value="Topo_IB_C"/>
    <property type="match status" value="1"/>
</dbReference>
<feature type="active site" description="O-(3'-phospho-DNA)-tyrosine intermediate" evidence="8">
    <location>
        <position position="717"/>
    </location>
</feature>
<dbReference type="PANTHER" id="PTHR10290:SF3">
    <property type="entry name" value="DNA TOPOISOMERASE 1"/>
    <property type="match status" value="1"/>
</dbReference>
<proteinExistence type="inferred from homology"/>
<keyword evidence="7" id="KW-0539">Nucleus</keyword>
<dbReference type="GO" id="GO:0007059">
    <property type="term" value="P:chromosome segregation"/>
    <property type="evidence" value="ECO:0000318"/>
    <property type="project" value="GO_Central"/>
</dbReference>
<dbReference type="AlphaFoldDB" id="F1A1A6"/>
<evidence type="ECO:0000256" key="5">
    <source>
        <dbReference type="ARBA" id="ARBA00023125"/>
    </source>
</evidence>
<feature type="domain" description="DNA topoisomerase I eukaryotic-type" evidence="12">
    <location>
        <begin position="319"/>
        <end position="731"/>
    </location>
</feature>
<dbReference type="GO" id="GO:0006265">
    <property type="term" value="P:DNA topological change"/>
    <property type="evidence" value="ECO:0000318"/>
    <property type="project" value="GO_Central"/>
</dbReference>
<dbReference type="InterPro" id="IPR013500">
    <property type="entry name" value="TopoI_cat_euk"/>
</dbReference>
<evidence type="ECO:0000313" key="13">
    <source>
        <dbReference type="EMBL" id="EGC30025.1"/>
    </source>
</evidence>
<sequence length="757" mass="86195">MIPDIDEDEDTPPIVNKKIKTENGVLDKVSPNITSPKTRTTTTTTTITTNKSTSSVKTTPTTRKPVLIKKEIDSSSSDSSSDSSDSSSSDSSDSDSSSEDEKPKKAVTKKPSPASSKKNSPKPTATTPKKAAAKKKPEDSKGKKKTTRKRKIEETEEEDDNGKNRWWEEEGDEDGPKWQTLSHNGPVFPPAYIPHGTKFLYDGKVVKLTPEQEEVATFYANYLETDHVKKEAFRDNFFAEFRGLLTTEQKKTIKNLAKCDFSHIHTFLQERKETRKSRSKNEKDAEAAEKKKLQEKYGFAMIDGFKEKIGNFTIEPPGLFLGRGAHPKTGMLKQRIYPSDVTINIGKGENVPPSPIPGHEWKDVVHDNTVTWLAFWKESINGGTKYIWLAPSSKIKGQADRKKFEVARKLKDCIESIRKGYIKSFTNDSEEKRQLGVALYLIDFLALRVGNEKGEDQADTVGCCSLRVEHIKLGKDNTITLDFLGKDSMRYFNTVKIRPDAYKVLQECVKGKKPSELLFDDLSVAQLNTHLKKQMDGLSAKVFRTYNASITLQKELNKMDESEYSTIEEKILYYNRCNREVAILCNHQKAPPKNLSETLGKIDDKILEYNDLIDLCRIKLKLKPKTSDKDDIEEREKERLKKLIEANIAKKEENKTDKEVSFDTKATFERSRNIPDGEQKINDKIDKYEKQIKKLEIQKTTKDELKTVALGTSKINYLDPRITVSFCKKWGIPVEKIFSKALRDKFPWSDVDKSYKF</sequence>
<dbReference type="InterPro" id="IPR011010">
    <property type="entry name" value="DNA_brk_join_enz"/>
</dbReference>
<dbReference type="InterPro" id="IPR025834">
    <property type="entry name" value="TopoI_C_dom"/>
</dbReference>
<dbReference type="VEuPathDB" id="AmoebaDB:DICPUDRAFT_50979"/>
<feature type="compositionally biased region" description="Low complexity" evidence="11">
    <location>
        <begin position="74"/>
        <end position="91"/>
    </location>
</feature>
<dbReference type="Proteomes" id="UP000001064">
    <property type="component" value="Unassembled WGS sequence"/>
</dbReference>
<dbReference type="Pfam" id="PF02919">
    <property type="entry name" value="Topoisom_I_N"/>
    <property type="match status" value="1"/>
</dbReference>
<evidence type="ECO:0000256" key="4">
    <source>
        <dbReference type="ARBA" id="ARBA00023029"/>
    </source>
</evidence>
<dbReference type="GeneID" id="10511371"/>
<evidence type="ECO:0000256" key="9">
    <source>
        <dbReference type="RuleBase" id="RU365101"/>
    </source>
</evidence>
<comment type="similarity">
    <text evidence="3 8 9">Belongs to the type IB topoisomerase family.</text>
</comment>
<dbReference type="Pfam" id="PF01028">
    <property type="entry name" value="Topoisom_I"/>
    <property type="match status" value="1"/>
</dbReference>
<evidence type="ECO:0000256" key="10">
    <source>
        <dbReference type="SAM" id="Coils"/>
    </source>
</evidence>
<dbReference type="SMART" id="SM00435">
    <property type="entry name" value="TOPEUc"/>
    <property type="match status" value="1"/>
</dbReference>
<dbReference type="FunFam" id="3.90.15.10:FF:000003">
    <property type="entry name" value="DNA topoisomerase I"/>
    <property type="match status" value="1"/>
</dbReference>
<dbReference type="RefSeq" id="XP_003293452.1">
    <property type="nucleotide sequence ID" value="XM_003293404.1"/>
</dbReference>
<dbReference type="InterPro" id="IPR013034">
    <property type="entry name" value="DNA_topo_DNA_db_N_dom1"/>
</dbReference>
<evidence type="ECO:0000256" key="7">
    <source>
        <dbReference type="ARBA" id="ARBA00023242"/>
    </source>
</evidence>
<dbReference type="SUPFAM" id="SSF56349">
    <property type="entry name" value="DNA breaking-rejoining enzymes"/>
    <property type="match status" value="1"/>
</dbReference>
<dbReference type="OrthoDB" id="47179at2759"/>
<keyword evidence="6 8" id="KW-0413">Isomerase</keyword>
<dbReference type="InterPro" id="IPR048045">
    <property type="entry name" value="Topoisomer_I_DNA-bd"/>
</dbReference>
<evidence type="ECO:0000256" key="2">
    <source>
        <dbReference type="ARBA" id="ARBA00004123"/>
    </source>
</evidence>
<accession>F1A1A6</accession>
<dbReference type="FunFam" id="2.170.11.10:FF:000001">
    <property type="entry name" value="DNA topoisomerase I"/>
    <property type="match status" value="1"/>
</dbReference>
<dbReference type="GO" id="GO:0003917">
    <property type="term" value="F:DNA topoisomerase type I (single strand cut, ATP-independent) activity"/>
    <property type="evidence" value="ECO:0000318"/>
    <property type="project" value="GO_Central"/>
</dbReference>
<dbReference type="InterPro" id="IPR014727">
    <property type="entry name" value="TopoI_cat_a/b-sub_euk"/>
</dbReference>
<dbReference type="InterPro" id="IPR001631">
    <property type="entry name" value="TopoI"/>
</dbReference>
<dbReference type="Gene3D" id="3.90.15.10">
    <property type="entry name" value="Topoisomerase I, Chain A, domain 3"/>
    <property type="match status" value="1"/>
</dbReference>
<keyword evidence="14" id="KW-1185">Reference proteome</keyword>
<evidence type="ECO:0000256" key="8">
    <source>
        <dbReference type="PROSITE-ProRule" id="PRU01382"/>
    </source>
</evidence>
<dbReference type="PANTHER" id="PTHR10290">
    <property type="entry name" value="DNA TOPOISOMERASE I"/>
    <property type="match status" value="1"/>
</dbReference>
<comment type="subcellular location">
    <subcellularLocation>
        <location evidence="2">Nucleus</location>
    </subcellularLocation>
</comment>
<dbReference type="InParanoid" id="F1A1A6"/>
<gene>
    <name evidence="13" type="ORF">DICPUDRAFT_50979</name>
</gene>
<evidence type="ECO:0000256" key="6">
    <source>
        <dbReference type="ARBA" id="ARBA00023235"/>
    </source>
</evidence>
<dbReference type="InterPro" id="IPR014711">
    <property type="entry name" value="TopoI_cat_a-hlx-sub_euk"/>
</dbReference>
<keyword evidence="4 8" id="KW-0799">Topoisomerase</keyword>
<dbReference type="InterPro" id="IPR018521">
    <property type="entry name" value="TopoIB_AS"/>
</dbReference>
<feature type="coiled-coil region" evidence="10">
    <location>
        <begin position="678"/>
        <end position="705"/>
    </location>
</feature>
<protein>
    <recommendedName>
        <fullName evidence="9">DNA topoisomerase I</fullName>
        <ecNumber evidence="9">5.6.2.1</ecNumber>
    </recommendedName>
    <alternativeName>
        <fullName evidence="9">DNA topoisomerase 1</fullName>
    </alternativeName>
</protein>
<dbReference type="Pfam" id="PF14370">
    <property type="entry name" value="Topo_C_assoc"/>
    <property type="match status" value="1"/>
</dbReference>
<evidence type="ECO:0000313" key="14">
    <source>
        <dbReference type="Proteomes" id="UP000001064"/>
    </source>
</evidence>
<evidence type="ECO:0000256" key="11">
    <source>
        <dbReference type="SAM" id="MobiDB-lite"/>
    </source>
</evidence>
<dbReference type="InterPro" id="IPR008336">
    <property type="entry name" value="TopoI_DNA-bd_euk"/>
</dbReference>
<dbReference type="FunCoup" id="F1A1A6">
    <property type="interactions" value="626"/>
</dbReference>
<dbReference type="GO" id="GO:0003677">
    <property type="term" value="F:DNA binding"/>
    <property type="evidence" value="ECO:0007669"/>
    <property type="project" value="UniProtKB-UniRule"/>
</dbReference>
<dbReference type="eggNOG" id="KOG0981">
    <property type="taxonomic scope" value="Eukaryota"/>
</dbReference>
<feature type="compositionally biased region" description="Low complexity" evidence="11">
    <location>
        <begin position="31"/>
        <end position="65"/>
    </location>
</feature>
<feature type="region of interest" description="Disordered" evidence="11">
    <location>
        <begin position="1"/>
        <end position="176"/>
    </location>
</feature>
<keyword evidence="10" id="KW-0175">Coiled coil</keyword>
<dbReference type="FunFam" id="1.10.10.41:FF:000001">
    <property type="entry name" value="DNA topoisomerase I"/>
    <property type="match status" value="1"/>
</dbReference>
<dbReference type="GO" id="GO:0006260">
    <property type="term" value="P:DNA replication"/>
    <property type="evidence" value="ECO:0000318"/>
    <property type="project" value="GO_Central"/>
</dbReference>
<dbReference type="GO" id="GO:0005694">
    <property type="term" value="C:chromosome"/>
    <property type="evidence" value="ECO:0007669"/>
    <property type="project" value="InterPro"/>
</dbReference>
<dbReference type="Gene3D" id="1.10.10.41">
    <property type="entry name" value="Yeast DNA topoisomerase - domain 1"/>
    <property type="match status" value="1"/>
</dbReference>
<dbReference type="SUPFAM" id="SSF56741">
    <property type="entry name" value="Eukaryotic DNA topoisomerase I, N-terminal DNA-binding fragment"/>
    <property type="match status" value="1"/>
</dbReference>
<dbReference type="InterPro" id="IPR013030">
    <property type="entry name" value="DNA_topo_DNA_db_N_dom2"/>
</dbReference>
<dbReference type="Gene3D" id="2.170.11.10">
    <property type="entry name" value="DNA Topoisomerase I, domain 2"/>
    <property type="match status" value="1"/>
</dbReference>
<comment type="function">
    <text evidence="9">Releases the supercoiling and torsional tension of DNA introduced during the DNA replication and transcription by transiently cleaving and rejoining one strand of the DNA duplex. Introduces a single-strand break via transesterification at the specific target site 5'-[CT]CCTTp site in duplex DNA. The scissile phosphodiester is attacked by the catalytic tyrosine of the enzyme, resulting in the formation of a DNA-(3'-phosphotyrosyl)-enzyme intermediate and the expulsion of a 5'-OH DNA strand. The free DNA strand then undergoes passage around the unbroken strand thus removing DNA supercoils. Finally, in the religation step, the DNA 5'-OH attacks the covalent intermediate to expel the active-site tyrosine and restore the DNA phosphodiester backbone.</text>
</comment>
<dbReference type="PROSITE" id="PS52038">
    <property type="entry name" value="TOPO_IB_2"/>
    <property type="match status" value="1"/>
</dbReference>
<dbReference type="OMA" id="HRWKEVK"/>
<keyword evidence="5 8" id="KW-0238">DNA-binding</keyword>
<reference evidence="14" key="1">
    <citation type="journal article" date="2011" name="Genome Biol.">
        <title>Comparative genomics of the social amoebae Dictyostelium discoideum and Dictyostelium purpureum.</title>
        <authorList>
            <consortium name="US DOE Joint Genome Institute (JGI-PGF)"/>
            <person name="Sucgang R."/>
            <person name="Kuo A."/>
            <person name="Tian X."/>
            <person name="Salerno W."/>
            <person name="Parikh A."/>
            <person name="Feasley C.L."/>
            <person name="Dalin E."/>
            <person name="Tu H."/>
            <person name="Huang E."/>
            <person name="Barry K."/>
            <person name="Lindquist E."/>
            <person name="Shapiro H."/>
            <person name="Bruce D."/>
            <person name="Schmutz J."/>
            <person name="Salamov A."/>
            <person name="Fey P."/>
            <person name="Gaudet P."/>
            <person name="Anjard C."/>
            <person name="Babu M.M."/>
            <person name="Basu S."/>
            <person name="Bushmanova Y."/>
            <person name="van der Wel H."/>
            <person name="Katoh-Kurasawa M."/>
            <person name="Dinh C."/>
            <person name="Coutinho P.M."/>
            <person name="Saito T."/>
            <person name="Elias M."/>
            <person name="Schaap P."/>
            <person name="Kay R.R."/>
            <person name="Henrissat B."/>
            <person name="Eichinger L."/>
            <person name="Rivero F."/>
            <person name="Putnam N.H."/>
            <person name="West C.M."/>
            <person name="Loomis W.F."/>
            <person name="Chisholm R.L."/>
            <person name="Shaulsky G."/>
            <person name="Strassmann J.E."/>
            <person name="Queller D.C."/>
            <person name="Kuspa A."/>
            <person name="Grigoriev I.V."/>
        </authorList>
    </citation>
    <scope>NUCLEOTIDE SEQUENCE [LARGE SCALE GENOMIC DNA]</scope>
    <source>
        <strain evidence="14">QSDP1</strain>
    </source>
</reference>
<dbReference type="InterPro" id="IPR051062">
    <property type="entry name" value="Topoisomerase_IB"/>
</dbReference>
<evidence type="ECO:0000256" key="3">
    <source>
        <dbReference type="ARBA" id="ARBA00006645"/>
    </source>
</evidence>
<dbReference type="GO" id="GO:0005730">
    <property type="term" value="C:nucleolus"/>
    <property type="evidence" value="ECO:0000318"/>
    <property type="project" value="GO_Central"/>
</dbReference>
<dbReference type="PRINTS" id="PR00416">
    <property type="entry name" value="EUTPISMRASEI"/>
</dbReference>
<dbReference type="FunFam" id="1.10.132.10:FF:000011">
    <property type="entry name" value="DNA topoisomerase I"/>
    <property type="match status" value="1"/>
</dbReference>
<dbReference type="InterPro" id="IPR013499">
    <property type="entry name" value="TopoI_euk"/>
</dbReference>
<evidence type="ECO:0000256" key="1">
    <source>
        <dbReference type="ARBA" id="ARBA00000213"/>
    </source>
</evidence>
<dbReference type="STRING" id="5786.F1A1A6"/>
<dbReference type="PROSITE" id="PS00176">
    <property type="entry name" value="TOPO_IB_1"/>
    <property type="match status" value="1"/>
</dbReference>
<dbReference type="CDD" id="cd03488">
    <property type="entry name" value="Topoisomer_IB_N_htopoI_like"/>
    <property type="match status" value="1"/>
</dbReference>
<feature type="compositionally biased region" description="Low complexity" evidence="11">
    <location>
        <begin position="109"/>
        <end position="130"/>
    </location>
</feature>